<reference evidence="1 2" key="1">
    <citation type="submission" date="2019-05" db="EMBL/GenBank/DDBJ databases">
        <title>Another draft genome of Portunus trituberculatus and its Hox gene families provides insights of decapod evolution.</title>
        <authorList>
            <person name="Jeong J.-H."/>
            <person name="Song I."/>
            <person name="Kim S."/>
            <person name="Choi T."/>
            <person name="Kim D."/>
            <person name="Ryu S."/>
            <person name="Kim W."/>
        </authorList>
    </citation>
    <scope>NUCLEOTIDE SEQUENCE [LARGE SCALE GENOMIC DNA]</scope>
    <source>
        <tissue evidence="1">Muscle</tissue>
    </source>
</reference>
<dbReference type="Proteomes" id="UP000324222">
    <property type="component" value="Unassembled WGS sequence"/>
</dbReference>
<keyword evidence="2" id="KW-1185">Reference proteome</keyword>
<evidence type="ECO:0000313" key="1">
    <source>
        <dbReference type="EMBL" id="MPD03989.1"/>
    </source>
</evidence>
<proteinExistence type="predicted"/>
<organism evidence="1 2">
    <name type="scientific">Portunus trituberculatus</name>
    <name type="common">Swimming crab</name>
    <name type="synonym">Neptunus trituberculatus</name>
    <dbReference type="NCBI Taxonomy" id="210409"/>
    <lineage>
        <taxon>Eukaryota</taxon>
        <taxon>Metazoa</taxon>
        <taxon>Ecdysozoa</taxon>
        <taxon>Arthropoda</taxon>
        <taxon>Crustacea</taxon>
        <taxon>Multicrustacea</taxon>
        <taxon>Malacostraca</taxon>
        <taxon>Eumalacostraca</taxon>
        <taxon>Eucarida</taxon>
        <taxon>Decapoda</taxon>
        <taxon>Pleocyemata</taxon>
        <taxon>Brachyura</taxon>
        <taxon>Eubrachyura</taxon>
        <taxon>Portunoidea</taxon>
        <taxon>Portunidae</taxon>
        <taxon>Portuninae</taxon>
        <taxon>Portunus</taxon>
    </lineage>
</organism>
<accession>A0A5B7KFX0</accession>
<dbReference type="EMBL" id="VSRR010138951">
    <property type="protein sequence ID" value="MPD03989.1"/>
    <property type="molecule type" value="Genomic_DNA"/>
</dbReference>
<protein>
    <submittedName>
        <fullName evidence="1">Uncharacterized protein</fullName>
    </submittedName>
</protein>
<gene>
    <name evidence="1" type="ORF">E2C01_099654</name>
</gene>
<dbReference type="AlphaFoldDB" id="A0A5B7KFX0"/>
<evidence type="ECO:0000313" key="2">
    <source>
        <dbReference type="Proteomes" id="UP000324222"/>
    </source>
</evidence>
<sequence>MKSQSRVCGVGGGGAGGCRCHLGEGCRERLHLLEEWVAVLLGAGARATSGAFPSLRSCRSANLFPVVTTVE</sequence>
<comment type="caution">
    <text evidence="1">The sequence shown here is derived from an EMBL/GenBank/DDBJ whole genome shotgun (WGS) entry which is preliminary data.</text>
</comment>
<dbReference type="PROSITE" id="PS51257">
    <property type="entry name" value="PROKAR_LIPOPROTEIN"/>
    <property type="match status" value="1"/>
</dbReference>
<name>A0A5B7KFX0_PORTR</name>